<protein>
    <recommendedName>
        <fullName evidence="6">Fatty acid hydroxylase domain-containing protein</fullName>
    </recommendedName>
</protein>
<evidence type="ECO:0000256" key="2">
    <source>
        <dbReference type="ARBA" id="ARBA00009324"/>
    </source>
</evidence>
<dbReference type="GO" id="GO:0016491">
    <property type="term" value="F:oxidoreductase activity"/>
    <property type="evidence" value="ECO:0007669"/>
    <property type="project" value="InterPro"/>
</dbReference>
<organism evidence="7 8">
    <name type="scientific">Ostreococcus lucimarinus (strain CCE9901)</name>
    <dbReference type="NCBI Taxonomy" id="436017"/>
    <lineage>
        <taxon>Eukaryota</taxon>
        <taxon>Viridiplantae</taxon>
        <taxon>Chlorophyta</taxon>
        <taxon>Mamiellophyceae</taxon>
        <taxon>Mamiellales</taxon>
        <taxon>Bathycoccaceae</taxon>
        <taxon>Ostreococcus</taxon>
    </lineage>
</organism>
<dbReference type="PANTHER" id="PTHR11863">
    <property type="entry name" value="STEROL DESATURASE"/>
    <property type="match status" value="1"/>
</dbReference>
<evidence type="ECO:0000256" key="5">
    <source>
        <dbReference type="ARBA" id="ARBA00023136"/>
    </source>
</evidence>
<sequence>MGVSNTAVCAFGVQFFGYIALSTALELWFYVDWSGKRDSSATHSRKIQRHKRACGTVRAHKSDPWGLPLYQLLCARKPRPDGRDECFEHHRLFASVNLLTSATFAGVVGETVNRGAPYTSLYGGSAFDLNCGILACVWAFVKAVAWQSVAEYAWHRAMHSRFAYARWHKAHHAYASPCVWCDLCIHPLEALGYYVILYSPAFVIPMPKASFLAYICVMGVAGVLDHSGVDVAVRARGCGVAVYDTKFHDLHHARFNVNYAFPFDFIDRACGTYAEIKRDARAG</sequence>
<feature type="domain" description="Fatty acid hydroxylase" evidence="6">
    <location>
        <begin position="141"/>
        <end position="272"/>
    </location>
</feature>
<comment type="similarity">
    <text evidence="2">Belongs to the sterol desaturase family.</text>
</comment>
<dbReference type="HOGENOM" id="CLU_984808_0_0_1"/>
<dbReference type="InterPro" id="IPR006694">
    <property type="entry name" value="Fatty_acid_hydroxylase"/>
</dbReference>
<name>A4SAK1_OSTLU</name>
<dbReference type="GO" id="GO:0016020">
    <property type="term" value="C:membrane"/>
    <property type="evidence" value="ECO:0007669"/>
    <property type="project" value="UniProtKB-SubCell"/>
</dbReference>
<dbReference type="EMBL" id="CP000599">
    <property type="protein sequence ID" value="ABP00721.1"/>
    <property type="molecule type" value="Genomic_DNA"/>
</dbReference>
<dbReference type="STRING" id="436017.A4SAK1"/>
<evidence type="ECO:0000313" key="7">
    <source>
        <dbReference type="EMBL" id="ABP00721.1"/>
    </source>
</evidence>
<dbReference type="OMA" id="VEYYWHR"/>
<dbReference type="Pfam" id="PF04116">
    <property type="entry name" value="FA_hydroxylase"/>
    <property type="match status" value="1"/>
</dbReference>
<evidence type="ECO:0000256" key="3">
    <source>
        <dbReference type="ARBA" id="ARBA00022692"/>
    </source>
</evidence>
<evidence type="ECO:0000256" key="4">
    <source>
        <dbReference type="ARBA" id="ARBA00022989"/>
    </source>
</evidence>
<keyword evidence="4" id="KW-1133">Transmembrane helix</keyword>
<dbReference type="InterPro" id="IPR050307">
    <property type="entry name" value="Sterol_Desaturase_Related"/>
</dbReference>
<dbReference type="Proteomes" id="UP000001568">
    <property type="component" value="Chromosome 19"/>
</dbReference>
<proteinExistence type="inferred from homology"/>
<dbReference type="AlphaFoldDB" id="A4SAK1"/>
<keyword evidence="3" id="KW-0812">Transmembrane</keyword>
<evidence type="ECO:0000259" key="6">
    <source>
        <dbReference type="Pfam" id="PF04116"/>
    </source>
</evidence>
<comment type="subcellular location">
    <subcellularLocation>
        <location evidence="1">Membrane</location>
    </subcellularLocation>
</comment>
<keyword evidence="5" id="KW-0472">Membrane</keyword>
<dbReference type="OrthoDB" id="408954at2759"/>
<evidence type="ECO:0000256" key="1">
    <source>
        <dbReference type="ARBA" id="ARBA00004370"/>
    </source>
</evidence>
<reference evidence="7 8" key="1">
    <citation type="journal article" date="2007" name="Proc. Natl. Acad. Sci. U.S.A.">
        <title>The tiny eukaryote Ostreococcus provides genomic insights into the paradox of plankton speciation.</title>
        <authorList>
            <person name="Palenik B."/>
            <person name="Grimwood J."/>
            <person name="Aerts A."/>
            <person name="Rouze P."/>
            <person name="Salamov A."/>
            <person name="Putnam N."/>
            <person name="Dupont C."/>
            <person name="Jorgensen R."/>
            <person name="Derelle E."/>
            <person name="Rombauts S."/>
            <person name="Zhou K."/>
            <person name="Otillar R."/>
            <person name="Merchant S.S."/>
            <person name="Podell S."/>
            <person name="Gaasterland T."/>
            <person name="Napoli C."/>
            <person name="Gendler K."/>
            <person name="Manuell A."/>
            <person name="Tai V."/>
            <person name="Vallon O."/>
            <person name="Piganeau G."/>
            <person name="Jancek S."/>
            <person name="Heijde M."/>
            <person name="Jabbari K."/>
            <person name="Bowler C."/>
            <person name="Lohr M."/>
            <person name="Robbens S."/>
            <person name="Werner G."/>
            <person name="Dubchak I."/>
            <person name="Pazour G.J."/>
            <person name="Ren Q."/>
            <person name="Paulsen I."/>
            <person name="Delwiche C."/>
            <person name="Schmutz J."/>
            <person name="Rokhsar D."/>
            <person name="Van de Peer Y."/>
            <person name="Moreau H."/>
            <person name="Grigoriev I.V."/>
        </authorList>
    </citation>
    <scope>NUCLEOTIDE SEQUENCE [LARGE SCALE GENOMIC DNA]</scope>
    <source>
        <strain evidence="7 8">CCE9901</strain>
    </source>
</reference>
<dbReference type="GO" id="GO:0008610">
    <property type="term" value="P:lipid biosynthetic process"/>
    <property type="evidence" value="ECO:0007669"/>
    <property type="project" value="InterPro"/>
</dbReference>
<accession>A4SAK1</accession>
<keyword evidence="8" id="KW-1185">Reference proteome</keyword>
<dbReference type="RefSeq" id="XP_001422404.1">
    <property type="nucleotide sequence ID" value="XM_001422367.1"/>
</dbReference>
<dbReference type="GO" id="GO:0005506">
    <property type="term" value="F:iron ion binding"/>
    <property type="evidence" value="ECO:0007669"/>
    <property type="project" value="InterPro"/>
</dbReference>
<dbReference type="GeneID" id="5006462"/>
<evidence type="ECO:0000313" key="8">
    <source>
        <dbReference type="Proteomes" id="UP000001568"/>
    </source>
</evidence>
<dbReference type="eggNOG" id="KOG0873">
    <property type="taxonomic scope" value="Eukaryota"/>
</dbReference>
<dbReference type="Gramene" id="ABP00721">
    <property type="protein sequence ID" value="ABP00721"/>
    <property type="gene ID" value="OSTLU_18900"/>
</dbReference>
<dbReference type="KEGG" id="olu:OSTLU_18900"/>
<gene>
    <name evidence="7" type="ORF">OSTLU_18900</name>
</gene>